<dbReference type="Proteomes" id="UP000435112">
    <property type="component" value="Unassembled WGS sequence"/>
</dbReference>
<organism evidence="2 3">
    <name type="scientific">Phytophthora rubi</name>
    <dbReference type="NCBI Taxonomy" id="129364"/>
    <lineage>
        <taxon>Eukaryota</taxon>
        <taxon>Sar</taxon>
        <taxon>Stramenopiles</taxon>
        <taxon>Oomycota</taxon>
        <taxon>Peronosporomycetes</taxon>
        <taxon>Peronosporales</taxon>
        <taxon>Peronosporaceae</taxon>
        <taxon>Phytophthora</taxon>
    </lineage>
</organism>
<gene>
    <name evidence="2" type="ORF">PR002_g29276</name>
</gene>
<dbReference type="AlphaFoldDB" id="A0A6A3H1V6"/>
<protein>
    <recommendedName>
        <fullName evidence="4">RxLR effector protein</fullName>
    </recommendedName>
</protein>
<evidence type="ECO:0000256" key="1">
    <source>
        <dbReference type="SAM" id="SignalP"/>
    </source>
</evidence>
<feature type="chain" id="PRO_5025622831" description="RxLR effector protein" evidence="1">
    <location>
        <begin position="21"/>
        <end position="156"/>
    </location>
</feature>
<keyword evidence="1" id="KW-0732">Signal</keyword>
<evidence type="ECO:0000313" key="3">
    <source>
        <dbReference type="Proteomes" id="UP000435112"/>
    </source>
</evidence>
<accession>A0A6A3H1V6</accession>
<reference evidence="2 3" key="1">
    <citation type="submission" date="2018-09" db="EMBL/GenBank/DDBJ databases">
        <title>Genomic investigation of the strawberry pathogen Phytophthora fragariae indicates pathogenicity is determined by transcriptional variation in three key races.</title>
        <authorList>
            <person name="Adams T.M."/>
            <person name="Armitage A.D."/>
            <person name="Sobczyk M.K."/>
            <person name="Bates H.J."/>
            <person name="Dunwell J.M."/>
            <person name="Nellist C.F."/>
            <person name="Harrison R.J."/>
        </authorList>
    </citation>
    <scope>NUCLEOTIDE SEQUENCE [LARGE SCALE GENOMIC DNA]</scope>
    <source>
        <strain evidence="2 3">SCRP324</strain>
    </source>
</reference>
<proteinExistence type="predicted"/>
<evidence type="ECO:0000313" key="2">
    <source>
        <dbReference type="EMBL" id="KAE8963486.1"/>
    </source>
</evidence>
<dbReference type="OrthoDB" id="10392275at2759"/>
<feature type="signal peptide" evidence="1">
    <location>
        <begin position="1"/>
        <end position="20"/>
    </location>
</feature>
<evidence type="ECO:0008006" key="4">
    <source>
        <dbReference type="Google" id="ProtNLM"/>
    </source>
</evidence>
<dbReference type="EMBL" id="QXFU01005672">
    <property type="protein sequence ID" value="KAE8963486.1"/>
    <property type="molecule type" value="Genomic_DNA"/>
</dbReference>
<name>A0A6A3H1V6_9STRA</name>
<sequence>MLILFNYRLLSAYILPSTSAASGVITPQSSPTTLVPASAPVVFTTPSTKVLRRITRSPSQLVPQCSHLALQTQQPVPTLLLLLRWTSLPTLMLLSVRFLVLLLSHSSATTSLLLLRVLPTVTLPDSGVTALRLWWIVRATNVTLWRSKIEGNGDRS</sequence>
<comment type="caution">
    <text evidence="2">The sequence shown here is derived from an EMBL/GenBank/DDBJ whole genome shotgun (WGS) entry which is preliminary data.</text>
</comment>